<dbReference type="CDD" id="cd00143">
    <property type="entry name" value="PP2Cc"/>
    <property type="match status" value="1"/>
</dbReference>
<dbReference type="OrthoDB" id="9801841at2"/>
<keyword evidence="3" id="KW-1185">Reference proteome</keyword>
<dbReference type="GO" id="GO:0004722">
    <property type="term" value="F:protein serine/threonine phosphatase activity"/>
    <property type="evidence" value="ECO:0007669"/>
    <property type="project" value="InterPro"/>
</dbReference>
<dbReference type="Gene3D" id="3.60.40.10">
    <property type="entry name" value="PPM-type phosphatase domain"/>
    <property type="match status" value="1"/>
</dbReference>
<dbReference type="PANTHER" id="PTHR13832:SF827">
    <property type="entry name" value="PROTEIN PHOSPHATASE 1L"/>
    <property type="match status" value="1"/>
</dbReference>
<dbReference type="Proteomes" id="UP000308891">
    <property type="component" value="Unassembled WGS sequence"/>
</dbReference>
<protein>
    <submittedName>
        <fullName evidence="2">Serine/threonine-protein phosphatase</fullName>
    </submittedName>
</protein>
<sequence length="281" mass="29907">MKFAWMAGSRIGSRSYNEDRVLTLHSREAWLLVVADGMGGHLNGELAAQMVIDTLSHRFELGARPVLADPQAFLREGVDEIQGALERMALQRRFPEVPSATVAIALVQRGQLYAVWAGDARAYLLRDGAVLWHSRDHSTVQRLIDCGQLSPEEALAHPERNRVTSCLGGIDQPEVGEAGPLPLAGGDAVLVCSDGVWSQFGDAELARALTARPPQRVVPALLQVAERRAGERSDNLSAAALMPLPDDAAGAEVLDSAQAPEVPDALGATLESEMLAAGGGL</sequence>
<proteinExistence type="predicted"/>
<dbReference type="EMBL" id="STGJ01000005">
    <property type="protein sequence ID" value="TIC84734.1"/>
    <property type="molecule type" value="Genomic_DNA"/>
</dbReference>
<comment type="caution">
    <text evidence="2">The sequence shown here is derived from an EMBL/GenBank/DDBJ whole genome shotgun (WGS) entry which is preliminary data.</text>
</comment>
<dbReference type="InterPro" id="IPR001932">
    <property type="entry name" value="PPM-type_phosphatase-like_dom"/>
</dbReference>
<organism evidence="2 3">
    <name type="scientific">Crenobacter intestini</name>
    <dbReference type="NCBI Taxonomy" id="2563443"/>
    <lineage>
        <taxon>Bacteria</taxon>
        <taxon>Pseudomonadati</taxon>
        <taxon>Pseudomonadota</taxon>
        <taxon>Betaproteobacteria</taxon>
        <taxon>Neisseriales</taxon>
        <taxon>Neisseriaceae</taxon>
        <taxon>Crenobacter</taxon>
    </lineage>
</organism>
<accession>A0A4T0UZS2</accession>
<evidence type="ECO:0000313" key="3">
    <source>
        <dbReference type="Proteomes" id="UP000308891"/>
    </source>
</evidence>
<dbReference type="SUPFAM" id="SSF81606">
    <property type="entry name" value="PP2C-like"/>
    <property type="match status" value="1"/>
</dbReference>
<dbReference type="PANTHER" id="PTHR13832">
    <property type="entry name" value="PROTEIN PHOSPHATASE 2C"/>
    <property type="match status" value="1"/>
</dbReference>
<dbReference type="Pfam" id="PF13672">
    <property type="entry name" value="PP2C_2"/>
    <property type="match status" value="1"/>
</dbReference>
<gene>
    <name evidence="2" type="ORF">E5K04_06060</name>
</gene>
<dbReference type="SMART" id="SM00332">
    <property type="entry name" value="PP2Cc"/>
    <property type="match status" value="1"/>
</dbReference>
<dbReference type="RefSeq" id="WP_136552005.1">
    <property type="nucleotide sequence ID" value="NZ_STGJ01000005.1"/>
</dbReference>
<dbReference type="InterPro" id="IPR015655">
    <property type="entry name" value="PP2C"/>
</dbReference>
<dbReference type="AlphaFoldDB" id="A0A4T0UZS2"/>
<feature type="domain" description="PPM-type phosphatase" evidence="1">
    <location>
        <begin position="3"/>
        <end position="243"/>
    </location>
</feature>
<evidence type="ECO:0000259" key="1">
    <source>
        <dbReference type="PROSITE" id="PS51746"/>
    </source>
</evidence>
<reference evidence="2 3" key="1">
    <citation type="submission" date="2019-04" db="EMBL/GenBank/DDBJ databases">
        <title>Crenobacter sp. nov.</title>
        <authorList>
            <person name="Shi S."/>
        </authorList>
    </citation>
    <scope>NUCLEOTIDE SEQUENCE [LARGE SCALE GENOMIC DNA]</scope>
    <source>
        <strain evidence="2 3">GY 70310</strain>
    </source>
</reference>
<dbReference type="PROSITE" id="PS51746">
    <property type="entry name" value="PPM_2"/>
    <property type="match status" value="1"/>
</dbReference>
<dbReference type="InterPro" id="IPR036457">
    <property type="entry name" value="PPM-type-like_dom_sf"/>
</dbReference>
<evidence type="ECO:0000313" key="2">
    <source>
        <dbReference type="EMBL" id="TIC84734.1"/>
    </source>
</evidence>
<dbReference type="SMART" id="SM00331">
    <property type="entry name" value="PP2C_SIG"/>
    <property type="match status" value="1"/>
</dbReference>
<name>A0A4T0UZS2_9NEIS</name>